<dbReference type="AlphaFoldDB" id="A0A2N0RMX6"/>
<organism evidence="1 2">
    <name type="scientific">Rhizophagus irregularis</name>
    <dbReference type="NCBI Taxonomy" id="588596"/>
    <lineage>
        <taxon>Eukaryota</taxon>
        <taxon>Fungi</taxon>
        <taxon>Fungi incertae sedis</taxon>
        <taxon>Mucoromycota</taxon>
        <taxon>Glomeromycotina</taxon>
        <taxon>Glomeromycetes</taxon>
        <taxon>Glomerales</taxon>
        <taxon>Glomeraceae</taxon>
        <taxon>Rhizophagus</taxon>
    </lineage>
</organism>
<proteinExistence type="predicted"/>
<evidence type="ECO:0000313" key="2">
    <source>
        <dbReference type="Proteomes" id="UP000232688"/>
    </source>
</evidence>
<name>A0A2N0RMX6_9GLOM</name>
<comment type="caution">
    <text evidence="1">The sequence shown here is derived from an EMBL/GenBank/DDBJ whole genome shotgun (WGS) entry which is preliminary data.</text>
</comment>
<accession>A0A2N0RMX6</accession>
<sequence>MEWYAHWKIDYENHKLRHDENIGNVHIDELIGESISCEICYLIKDTPEVFRKFWKILQKFEYTIKDYNAETIRALLNLLSIDKAELKEDESTEKIEAFKQKIRLMLHTMHIRVREHGWEFAKK</sequence>
<reference evidence="1 2" key="2">
    <citation type="submission" date="2017-10" db="EMBL/GenBank/DDBJ databases">
        <title>Genome analyses suggest a sexual origin of heterokaryosis in a supposedly ancient asexual fungus.</title>
        <authorList>
            <person name="Corradi N."/>
            <person name="Sedzielewska K."/>
            <person name="Noel J."/>
            <person name="Charron P."/>
            <person name="Farinelli L."/>
            <person name="Marton T."/>
            <person name="Kruger M."/>
            <person name="Pelin A."/>
            <person name="Brachmann A."/>
            <person name="Corradi N."/>
        </authorList>
    </citation>
    <scope>NUCLEOTIDE SEQUENCE [LARGE SCALE GENOMIC DNA]</scope>
    <source>
        <strain evidence="1 2">A1</strain>
    </source>
</reference>
<dbReference type="Proteomes" id="UP000232688">
    <property type="component" value="Unassembled WGS sequence"/>
</dbReference>
<protein>
    <submittedName>
        <fullName evidence="1">Uncharacterized protein</fullName>
    </submittedName>
</protein>
<gene>
    <name evidence="1" type="ORF">RhiirA1_462134</name>
</gene>
<dbReference type="VEuPathDB" id="FungiDB:RhiirA1_462134"/>
<evidence type="ECO:0000313" key="1">
    <source>
        <dbReference type="EMBL" id="PKC64650.1"/>
    </source>
</evidence>
<dbReference type="EMBL" id="LLXH01000615">
    <property type="protein sequence ID" value="PKC64650.1"/>
    <property type="molecule type" value="Genomic_DNA"/>
</dbReference>
<reference evidence="1 2" key="1">
    <citation type="submission" date="2017-10" db="EMBL/GenBank/DDBJ databases">
        <title>Extensive intraspecific genome diversity in a model arbuscular mycorrhizal fungus.</title>
        <authorList>
            <person name="Chen E.C.H."/>
            <person name="Morin E."/>
            <person name="Baudet D."/>
            <person name="Noel J."/>
            <person name="Ndikumana S."/>
            <person name="Charron P."/>
            <person name="St-Onge C."/>
            <person name="Giorgi J."/>
            <person name="Grigoriev I.V."/>
            <person name="Roux C."/>
            <person name="Martin F.M."/>
            <person name="Corradi N."/>
        </authorList>
    </citation>
    <scope>NUCLEOTIDE SEQUENCE [LARGE SCALE GENOMIC DNA]</scope>
    <source>
        <strain evidence="1 2">A1</strain>
    </source>
</reference>